<reference evidence="2 3" key="1">
    <citation type="journal article" date="2020" name="Nature">
        <title>Six reference-quality genomes reveal evolution of bat adaptations.</title>
        <authorList>
            <person name="Jebb D."/>
            <person name="Huang Z."/>
            <person name="Pippel M."/>
            <person name="Hughes G.M."/>
            <person name="Lavrichenko K."/>
            <person name="Devanna P."/>
            <person name="Winkler S."/>
            <person name="Jermiin L.S."/>
            <person name="Skirmuntt E.C."/>
            <person name="Katzourakis A."/>
            <person name="Burkitt-Gray L."/>
            <person name="Ray D.A."/>
            <person name="Sullivan K.A.M."/>
            <person name="Roscito J.G."/>
            <person name="Kirilenko B.M."/>
            <person name="Davalos L.M."/>
            <person name="Corthals A.P."/>
            <person name="Power M.L."/>
            <person name="Jones G."/>
            <person name="Ransome R.D."/>
            <person name="Dechmann D.K.N."/>
            <person name="Locatelli A.G."/>
            <person name="Puechmaille S.J."/>
            <person name="Fedrigo O."/>
            <person name="Jarvis E.D."/>
            <person name="Hiller M."/>
            <person name="Vernes S.C."/>
            <person name="Myers E.W."/>
            <person name="Teeling E.C."/>
        </authorList>
    </citation>
    <scope>NUCLEOTIDE SEQUENCE [LARGE SCALE GENOMIC DNA]</scope>
    <source>
        <strain evidence="2">MMolMol1</strain>
        <tissue evidence="2">Muscle</tissue>
    </source>
</reference>
<dbReference type="EMBL" id="JACASF010000004">
    <property type="protein sequence ID" value="KAF6479669.1"/>
    <property type="molecule type" value="Genomic_DNA"/>
</dbReference>
<dbReference type="GO" id="GO:0006897">
    <property type="term" value="P:endocytosis"/>
    <property type="evidence" value="ECO:0007669"/>
    <property type="project" value="TreeGrafter"/>
</dbReference>
<protein>
    <submittedName>
        <fullName evidence="2">DENN domain containing 1C</fullName>
    </submittedName>
</protein>
<sequence>MYRSAKSGLKGVQSLLMYKDRDSGLQRGGSLRAFSLTSRSDHLQQRLPIIQHFGQNRPLRPSRRLQQEERPSEPLGDGTPPLSPEDNQDSWAEEDLDSSFLGSGEELDLLSEILDSLSTGATRTGSLRPSQKRTPPQSASPCPCLPACHLCKTPSLWIPQALQETSLPRHPQKPAKKSLLHPNL</sequence>
<comment type="caution">
    <text evidence="2">The sequence shown here is derived from an EMBL/GenBank/DDBJ whole genome shotgun (WGS) entry which is preliminary data.</text>
</comment>
<dbReference type="GO" id="GO:0005085">
    <property type="term" value="F:guanyl-nucleotide exchange factor activity"/>
    <property type="evidence" value="ECO:0007669"/>
    <property type="project" value="InterPro"/>
</dbReference>
<name>A0A7J8I6F4_MOLMO</name>
<dbReference type="PANTHER" id="PTHR13196:SF25">
    <property type="entry name" value="DENN DOMAIN-CONTAINING PROTEIN 1C"/>
    <property type="match status" value="1"/>
</dbReference>
<accession>A0A7J8I6F4</accession>
<dbReference type="Proteomes" id="UP000550707">
    <property type="component" value="Unassembled WGS sequence"/>
</dbReference>
<evidence type="ECO:0000313" key="3">
    <source>
        <dbReference type="Proteomes" id="UP000550707"/>
    </source>
</evidence>
<proteinExistence type="predicted"/>
<feature type="region of interest" description="Disordered" evidence="1">
    <location>
        <begin position="164"/>
        <end position="184"/>
    </location>
</feature>
<dbReference type="GO" id="GO:1901981">
    <property type="term" value="F:phosphatidylinositol phosphate binding"/>
    <property type="evidence" value="ECO:0007669"/>
    <property type="project" value="TreeGrafter"/>
</dbReference>
<feature type="compositionally biased region" description="Acidic residues" evidence="1">
    <location>
        <begin position="86"/>
        <end position="97"/>
    </location>
</feature>
<dbReference type="PANTHER" id="PTHR13196">
    <property type="entry name" value="DENN DOMAIN-CONTAINING"/>
    <property type="match status" value="1"/>
</dbReference>
<feature type="region of interest" description="Disordered" evidence="1">
    <location>
        <begin position="49"/>
        <end position="98"/>
    </location>
</feature>
<feature type="compositionally biased region" description="Basic residues" evidence="1">
    <location>
        <begin position="170"/>
        <end position="184"/>
    </location>
</feature>
<dbReference type="GO" id="GO:0032456">
    <property type="term" value="P:endocytic recycling"/>
    <property type="evidence" value="ECO:0007669"/>
    <property type="project" value="TreeGrafter"/>
</dbReference>
<dbReference type="InterPro" id="IPR040032">
    <property type="entry name" value="DENND1A/B/C"/>
</dbReference>
<dbReference type="GO" id="GO:0005829">
    <property type="term" value="C:cytosol"/>
    <property type="evidence" value="ECO:0007669"/>
    <property type="project" value="TreeGrafter"/>
</dbReference>
<evidence type="ECO:0000256" key="1">
    <source>
        <dbReference type="SAM" id="MobiDB-lite"/>
    </source>
</evidence>
<evidence type="ECO:0000313" key="2">
    <source>
        <dbReference type="EMBL" id="KAF6479669.1"/>
    </source>
</evidence>
<dbReference type="AlphaFoldDB" id="A0A7J8I6F4"/>
<organism evidence="2 3">
    <name type="scientific">Molossus molossus</name>
    <name type="common">Pallas' mastiff bat</name>
    <name type="synonym">Vespertilio molossus</name>
    <dbReference type="NCBI Taxonomy" id="27622"/>
    <lineage>
        <taxon>Eukaryota</taxon>
        <taxon>Metazoa</taxon>
        <taxon>Chordata</taxon>
        <taxon>Craniata</taxon>
        <taxon>Vertebrata</taxon>
        <taxon>Euteleostomi</taxon>
        <taxon>Mammalia</taxon>
        <taxon>Eutheria</taxon>
        <taxon>Laurasiatheria</taxon>
        <taxon>Chiroptera</taxon>
        <taxon>Yangochiroptera</taxon>
        <taxon>Molossidae</taxon>
        <taxon>Molossus</taxon>
    </lineage>
</organism>
<feature type="region of interest" description="Disordered" evidence="1">
    <location>
        <begin position="120"/>
        <end position="139"/>
    </location>
</feature>
<keyword evidence="3" id="KW-1185">Reference proteome</keyword>
<gene>
    <name evidence="2" type="ORF">HJG59_003806</name>
</gene>